<evidence type="ECO:0000259" key="9">
    <source>
        <dbReference type="Pfam" id="PF21239"/>
    </source>
</evidence>
<comment type="similarity">
    <text evidence="6">Belongs to the class I-like SAM-binding methyltransferase superfamily. RNA methyltransferase RlmE family. RlmM subfamily.</text>
</comment>
<sequence>MLYCRAGFEKECAAEILERAGELGISGYVKAKPESGFVVFVPHEALVISPHDKGFRLKDLVFARQLVFAMGPICDLPVADRARALLGAARQMGDQFSTVFLETPDTNEAKPLATFLRKFAAPFNRAITDSGMLGAPPDPRLHLFFLSSVAAYVGISIPGNSSPWPMGIPRLKFPRGAPSRSTLKLEEAFLAFLDDPQESLRPGMTAVDLGAAPGGWTFQLTRRHIKVTAIDNGNLDPALLETGLVEHLRMDAFRYRPRKPVDWLVCDVVEQPARIAALVGDWVASGSCRKAIFNLKLPMNKRYEEVKRCRGLIETRLGSALTDYTLAFKQLYHDRAEITGYISKHTE</sequence>
<feature type="binding site" evidence="6">
    <location>
        <begin position="212"/>
        <end position="215"/>
    </location>
    <ligand>
        <name>S-adenosyl-L-methionine</name>
        <dbReference type="ChEBI" id="CHEBI:59789"/>
    </ligand>
</feature>
<dbReference type="EC" id="2.1.1.186" evidence="6"/>
<dbReference type="NCBIfam" id="NF008734">
    <property type="entry name" value="PRK11760.1"/>
    <property type="match status" value="1"/>
</dbReference>
<organism evidence="10 11">
    <name type="scientific">Methylocaldum szegediense</name>
    <dbReference type="NCBI Taxonomy" id="73780"/>
    <lineage>
        <taxon>Bacteria</taxon>
        <taxon>Pseudomonadati</taxon>
        <taxon>Pseudomonadota</taxon>
        <taxon>Gammaproteobacteria</taxon>
        <taxon>Methylococcales</taxon>
        <taxon>Methylococcaceae</taxon>
        <taxon>Methylocaldum</taxon>
    </lineage>
</organism>
<dbReference type="PANTHER" id="PTHR37524:SF2">
    <property type="entry name" value="RIBOSOMAL RNA METHYLTRANSFERASE FTSJ DOMAIN-CONTAINING PROTEIN"/>
    <property type="match status" value="1"/>
</dbReference>
<evidence type="ECO:0000259" key="7">
    <source>
        <dbReference type="Pfam" id="PF01728"/>
    </source>
</evidence>
<evidence type="ECO:0000256" key="2">
    <source>
        <dbReference type="ARBA" id="ARBA00022552"/>
    </source>
</evidence>
<dbReference type="PANTHER" id="PTHR37524">
    <property type="entry name" value="RIBOSOMAL RNA LARGE SUBUNIT METHYLTRANSFERASE M"/>
    <property type="match status" value="1"/>
</dbReference>
<keyword evidence="1 6" id="KW-0963">Cytoplasm</keyword>
<dbReference type="SUPFAM" id="SSF53335">
    <property type="entry name" value="S-adenosyl-L-methionine-dependent methyltransferases"/>
    <property type="match status" value="1"/>
</dbReference>
<comment type="subunit">
    <text evidence="6">Monomer.</text>
</comment>
<dbReference type="GO" id="GO:0032259">
    <property type="term" value="P:methylation"/>
    <property type="evidence" value="ECO:0007669"/>
    <property type="project" value="UniProtKB-KW"/>
</dbReference>
<evidence type="ECO:0000259" key="8">
    <source>
        <dbReference type="Pfam" id="PF18125"/>
    </source>
</evidence>
<feature type="binding site" evidence="6">
    <location>
        <position position="231"/>
    </location>
    <ligand>
        <name>S-adenosyl-L-methionine</name>
        <dbReference type="ChEBI" id="CHEBI:59789"/>
    </ligand>
</feature>
<accession>A0ABM9I741</accession>
<keyword evidence="11" id="KW-1185">Reference proteome</keyword>
<evidence type="ECO:0000313" key="10">
    <source>
        <dbReference type="EMBL" id="CAI8933279.1"/>
    </source>
</evidence>
<feature type="binding site" evidence="6">
    <location>
        <position position="267"/>
    </location>
    <ligand>
        <name>S-adenosyl-L-methionine</name>
        <dbReference type="ChEBI" id="CHEBI:59789"/>
    </ligand>
</feature>
<dbReference type="PIRSF" id="PIRSF028774">
    <property type="entry name" value="UCP028774"/>
    <property type="match status" value="1"/>
</dbReference>
<dbReference type="HAMAP" id="MF_01551">
    <property type="entry name" value="23SrRNA_methyltr_M"/>
    <property type="match status" value="1"/>
</dbReference>
<comment type="function">
    <text evidence="6">Catalyzes the 2'-O-methylation at nucleotide C2498 in 23S rRNA.</text>
</comment>
<evidence type="ECO:0000256" key="3">
    <source>
        <dbReference type="ARBA" id="ARBA00022603"/>
    </source>
</evidence>
<feature type="binding site" evidence="6">
    <location>
        <position position="251"/>
    </location>
    <ligand>
        <name>S-adenosyl-L-methionine</name>
        <dbReference type="ChEBI" id="CHEBI:59789"/>
    </ligand>
</feature>
<dbReference type="InterPro" id="IPR011224">
    <property type="entry name" value="rRNA_MeTrfase_M"/>
</dbReference>
<protein>
    <recommendedName>
        <fullName evidence="6">Ribosomal RNA large subunit methyltransferase M</fullName>
        <ecNumber evidence="6">2.1.1.186</ecNumber>
    </recommendedName>
    <alternativeName>
        <fullName evidence="6">23S rRNA (cytidine2498-2'-O)-methyltransferase</fullName>
    </alternativeName>
    <alternativeName>
        <fullName evidence="6">23S rRNA 2'-O-ribose methyltransferase RlmM</fullName>
    </alternativeName>
</protein>
<evidence type="ECO:0000313" key="11">
    <source>
        <dbReference type="Proteomes" id="UP001162030"/>
    </source>
</evidence>
<dbReference type="GO" id="GO:0008168">
    <property type="term" value="F:methyltransferase activity"/>
    <property type="evidence" value="ECO:0007669"/>
    <property type="project" value="UniProtKB-KW"/>
</dbReference>
<dbReference type="Proteomes" id="UP001162030">
    <property type="component" value="Chromosome"/>
</dbReference>
<evidence type="ECO:0000256" key="5">
    <source>
        <dbReference type="ARBA" id="ARBA00022691"/>
    </source>
</evidence>
<dbReference type="InterPro" id="IPR048646">
    <property type="entry name" value="RlmM_THUMP-like"/>
</dbReference>
<dbReference type="Pfam" id="PF01728">
    <property type="entry name" value="FtsJ"/>
    <property type="match status" value="1"/>
</dbReference>
<dbReference type="Pfam" id="PF18125">
    <property type="entry name" value="RlmM_FDX"/>
    <property type="match status" value="1"/>
</dbReference>
<dbReference type="Pfam" id="PF21239">
    <property type="entry name" value="RLMM_N"/>
    <property type="match status" value="1"/>
</dbReference>
<evidence type="ECO:0000256" key="4">
    <source>
        <dbReference type="ARBA" id="ARBA00022679"/>
    </source>
</evidence>
<gene>
    <name evidence="6 10" type="primary">rlmM</name>
    <name evidence="10" type="ORF">MSZNOR_4089</name>
</gene>
<comment type="catalytic activity">
    <reaction evidence="6">
        <text>cytidine(2498) in 23S rRNA + S-adenosyl-L-methionine = 2'-O-methylcytidine(2498) in 23S rRNA + S-adenosyl-L-homocysteine + H(+)</text>
        <dbReference type="Rhea" id="RHEA:42788"/>
        <dbReference type="Rhea" id="RHEA-COMP:10244"/>
        <dbReference type="Rhea" id="RHEA-COMP:10245"/>
        <dbReference type="ChEBI" id="CHEBI:15378"/>
        <dbReference type="ChEBI" id="CHEBI:57856"/>
        <dbReference type="ChEBI" id="CHEBI:59789"/>
        <dbReference type="ChEBI" id="CHEBI:74495"/>
        <dbReference type="ChEBI" id="CHEBI:82748"/>
        <dbReference type="EC" id="2.1.1.186"/>
    </reaction>
</comment>
<dbReference type="InterPro" id="IPR029063">
    <property type="entry name" value="SAM-dependent_MTases_sf"/>
</dbReference>
<keyword evidence="2 6" id="KW-0698">rRNA processing</keyword>
<evidence type="ECO:0000256" key="1">
    <source>
        <dbReference type="ARBA" id="ARBA00022490"/>
    </source>
</evidence>
<evidence type="ECO:0000256" key="6">
    <source>
        <dbReference type="HAMAP-Rule" id="MF_01551"/>
    </source>
</evidence>
<feature type="domain" description="Ribosomal RNA methyltransferase FtsJ" evidence="7">
    <location>
        <begin position="179"/>
        <end position="269"/>
    </location>
</feature>
<feature type="binding site" evidence="6">
    <location>
        <position position="181"/>
    </location>
    <ligand>
        <name>S-adenosyl-L-methionine</name>
        <dbReference type="ChEBI" id="CHEBI:59789"/>
    </ligand>
</feature>
<dbReference type="Gene3D" id="3.40.50.150">
    <property type="entry name" value="Vaccinia Virus protein VP39"/>
    <property type="match status" value="1"/>
</dbReference>
<dbReference type="EMBL" id="OX458333">
    <property type="protein sequence ID" value="CAI8933279.1"/>
    <property type="molecule type" value="Genomic_DNA"/>
</dbReference>
<reference evidence="10 11" key="1">
    <citation type="submission" date="2023-03" db="EMBL/GenBank/DDBJ databases">
        <authorList>
            <person name="Pearce D."/>
        </authorList>
    </citation>
    <scope>NUCLEOTIDE SEQUENCE [LARGE SCALE GENOMIC DNA]</scope>
    <source>
        <strain evidence="10">Msz</strain>
    </source>
</reference>
<name>A0ABM9I741_9GAMM</name>
<dbReference type="Gene3D" id="3.30.70.2810">
    <property type="match status" value="1"/>
</dbReference>
<feature type="domain" description="Ribosomal RNA large subunit methyltransferase M THUMP-like" evidence="9">
    <location>
        <begin position="80"/>
        <end position="156"/>
    </location>
</feature>
<dbReference type="InterPro" id="IPR040739">
    <property type="entry name" value="RlmM_FDX"/>
</dbReference>
<keyword evidence="5 6" id="KW-0949">S-adenosyl-L-methionine</keyword>
<dbReference type="Gene3D" id="3.30.2300.20">
    <property type="match status" value="1"/>
</dbReference>
<dbReference type="InterPro" id="IPR002877">
    <property type="entry name" value="RNA_MeTrfase_FtsJ_dom"/>
</dbReference>
<keyword evidence="4 6" id="KW-0808">Transferase</keyword>
<comment type="subcellular location">
    <subcellularLocation>
        <location evidence="6">Cytoplasm</location>
    </subcellularLocation>
</comment>
<proteinExistence type="inferred from homology"/>
<keyword evidence="3 6" id="KW-0489">Methyltransferase</keyword>
<feature type="active site" description="Proton acceptor" evidence="6">
    <location>
        <position position="296"/>
    </location>
</feature>
<feature type="domain" description="RlmM ferredoxin-like" evidence="8">
    <location>
        <begin position="1"/>
        <end position="66"/>
    </location>
</feature>